<gene>
    <name evidence="18" type="ORF">BV898_02621</name>
</gene>
<dbReference type="Gene3D" id="1.20.140.10">
    <property type="entry name" value="Butyryl-CoA Dehydrogenase, subunit A, domain 3"/>
    <property type="match status" value="1"/>
</dbReference>
<comment type="catalytic activity">
    <reaction evidence="12">
        <text>hexanoyl-CoA + oxidized [electron-transfer flavoprotein] + H(+) = (2E)-hexenoyl-CoA + reduced [electron-transfer flavoprotein]</text>
        <dbReference type="Rhea" id="RHEA:43464"/>
        <dbReference type="Rhea" id="RHEA-COMP:10685"/>
        <dbReference type="Rhea" id="RHEA-COMP:10686"/>
        <dbReference type="ChEBI" id="CHEBI:15378"/>
        <dbReference type="ChEBI" id="CHEBI:57692"/>
        <dbReference type="ChEBI" id="CHEBI:58307"/>
        <dbReference type="ChEBI" id="CHEBI:62077"/>
        <dbReference type="ChEBI" id="CHEBI:62620"/>
    </reaction>
    <physiologicalReaction direction="left-to-right" evidence="12">
        <dbReference type="Rhea" id="RHEA:43465"/>
    </physiologicalReaction>
</comment>
<feature type="domain" description="Acyl-CoA oxidase/dehydrogenase middle" evidence="16">
    <location>
        <begin position="154"/>
        <end position="249"/>
    </location>
</feature>
<dbReference type="InterPro" id="IPR036250">
    <property type="entry name" value="AcylCo_DH-like_C"/>
</dbReference>
<evidence type="ECO:0000313" key="18">
    <source>
        <dbReference type="EMBL" id="OQV23502.1"/>
    </source>
</evidence>
<dbReference type="PROSITE" id="PS00072">
    <property type="entry name" value="ACYL_COA_DH_1"/>
    <property type="match status" value="1"/>
</dbReference>
<keyword evidence="5 14" id="KW-0285">Flavoprotein</keyword>
<evidence type="ECO:0000256" key="4">
    <source>
        <dbReference type="ARBA" id="ARBA00012046"/>
    </source>
</evidence>
<evidence type="ECO:0000256" key="2">
    <source>
        <dbReference type="ARBA" id="ARBA00005198"/>
    </source>
</evidence>
<accession>A0A1W0X854</accession>
<evidence type="ECO:0000256" key="9">
    <source>
        <dbReference type="ARBA" id="ARBA00044204"/>
    </source>
</evidence>
<dbReference type="PROSITE" id="PS00073">
    <property type="entry name" value="ACYL_COA_DH_2"/>
    <property type="match status" value="1"/>
</dbReference>
<evidence type="ECO:0000256" key="12">
    <source>
        <dbReference type="ARBA" id="ARBA00049192"/>
    </source>
</evidence>
<dbReference type="InterPro" id="IPR013786">
    <property type="entry name" value="AcylCoA_DH/ox_N"/>
</dbReference>
<evidence type="ECO:0000259" key="16">
    <source>
        <dbReference type="Pfam" id="PF02770"/>
    </source>
</evidence>
<comment type="catalytic activity">
    <reaction evidence="13">
        <text>butanoyl-CoA + oxidized [electron-transfer flavoprotein] + H(+) = (2E)-butenoyl-CoA + reduced [electron-transfer flavoprotein]</text>
        <dbReference type="Rhea" id="RHEA:24004"/>
        <dbReference type="Rhea" id="RHEA-COMP:10685"/>
        <dbReference type="Rhea" id="RHEA-COMP:10686"/>
        <dbReference type="ChEBI" id="CHEBI:15378"/>
        <dbReference type="ChEBI" id="CHEBI:57332"/>
        <dbReference type="ChEBI" id="CHEBI:57371"/>
        <dbReference type="ChEBI" id="CHEBI:57692"/>
        <dbReference type="ChEBI" id="CHEBI:58307"/>
        <dbReference type="EC" id="1.3.8.1"/>
    </reaction>
    <physiologicalReaction direction="left-to-right" evidence="13">
        <dbReference type="Rhea" id="RHEA:24005"/>
    </physiologicalReaction>
</comment>
<sequence>MARCGTLGMTLRRATTLQKMHLRQASTSSAPVSIIDLPDTHQMLKETCRNFADNQLKPIAGAIDKEHRFPKEQILEMGKLGLMGITTEEKYGGAGLDYLAYAIAMEEISRGCASAGVIMSAHNTLYLGPLDNYASEELKKQFVTPFTSGERIGCFGLSEPGNGSDAGAASTTARLVGDEWVLNGTKAWITNGFEAEAAVVFATTDKAKKHKGISCFAVPKNAPGFSIGKKEDKLGIRASSTVSLIFEDCRIPKANVIGQLGEGFKIAMITLDAGRIGVAGQALGIGQAALDCAVDYAAKREAFGAPLTKLQAIQMKLADMALKLESSRLLTWRAAMLKDAGKNYTKEAAMAKLSASEAATFIAHQSIQILGGMGYVSDMPAERHYRDARITEIYEGTSEIQRLVIAGNLLKEYGLK</sequence>
<evidence type="ECO:0000313" key="19">
    <source>
        <dbReference type="Proteomes" id="UP000192578"/>
    </source>
</evidence>
<dbReference type="FunFam" id="2.40.110.10:FF:000001">
    <property type="entry name" value="Acyl-CoA dehydrogenase, mitochondrial"/>
    <property type="match status" value="1"/>
</dbReference>
<dbReference type="InterPro" id="IPR009100">
    <property type="entry name" value="AcylCoA_DH/oxidase_NM_dom_sf"/>
</dbReference>
<dbReference type="PIRSF" id="PIRSF016578">
    <property type="entry name" value="HsaA"/>
    <property type="match status" value="1"/>
</dbReference>
<evidence type="ECO:0000256" key="7">
    <source>
        <dbReference type="ARBA" id="ARBA00023002"/>
    </source>
</evidence>
<dbReference type="CDD" id="cd01158">
    <property type="entry name" value="SCAD_SBCAD"/>
    <property type="match status" value="1"/>
</dbReference>
<organism evidence="18 19">
    <name type="scientific">Hypsibius exemplaris</name>
    <name type="common">Freshwater tardigrade</name>
    <dbReference type="NCBI Taxonomy" id="2072580"/>
    <lineage>
        <taxon>Eukaryota</taxon>
        <taxon>Metazoa</taxon>
        <taxon>Ecdysozoa</taxon>
        <taxon>Tardigrada</taxon>
        <taxon>Eutardigrada</taxon>
        <taxon>Parachela</taxon>
        <taxon>Hypsibioidea</taxon>
        <taxon>Hypsibiidae</taxon>
        <taxon>Hypsibius</taxon>
    </lineage>
</organism>
<dbReference type="InterPro" id="IPR009075">
    <property type="entry name" value="AcylCo_DH/oxidase_C"/>
</dbReference>
<dbReference type="Gene3D" id="2.40.110.10">
    <property type="entry name" value="Butyryl-CoA Dehydrogenase, subunit A, domain 2"/>
    <property type="match status" value="1"/>
</dbReference>
<keyword evidence="19" id="KW-1185">Reference proteome</keyword>
<dbReference type="OrthoDB" id="10254877at2759"/>
<evidence type="ECO:0000256" key="8">
    <source>
        <dbReference type="ARBA" id="ARBA00031895"/>
    </source>
</evidence>
<dbReference type="EMBL" id="MTYJ01000011">
    <property type="protein sequence ID" value="OQV23502.1"/>
    <property type="molecule type" value="Genomic_DNA"/>
</dbReference>
<comment type="cofactor">
    <cofactor evidence="1 14">
        <name>FAD</name>
        <dbReference type="ChEBI" id="CHEBI:57692"/>
    </cofactor>
</comment>
<protein>
    <recommendedName>
        <fullName evidence="9">Short-chain specific acyl-CoA dehydrogenase, mitochondrial</fullName>
        <ecNumber evidence="4">1.3.8.1</ecNumber>
    </recommendedName>
    <alternativeName>
        <fullName evidence="8">Butyryl-CoA dehydrogenase</fullName>
    </alternativeName>
</protein>
<evidence type="ECO:0000259" key="17">
    <source>
        <dbReference type="Pfam" id="PF02771"/>
    </source>
</evidence>
<evidence type="ECO:0000256" key="1">
    <source>
        <dbReference type="ARBA" id="ARBA00001974"/>
    </source>
</evidence>
<evidence type="ECO:0000256" key="3">
    <source>
        <dbReference type="ARBA" id="ARBA00009347"/>
    </source>
</evidence>
<dbReference type="GO" id="GO:0016937">
    <property type="term" value="F:short-chain fatty acyl-CoA dehydrogenase activity"/>
    <property type="evidence" value="ECO:0007669"/>
    <property type="project" value="UniProtKB-EC"/>
</dbReference>
<dbReference type="InterPro" id="IPR046373">
    <property type="entry name" value="Acyl-CoA_Oxase/DH_mid-dom_sf"/>
</dbReference>
<name>A0A1W0X854_HYPEX</name>
<dbReference type="AlphaFoldDB" id="A0A1W0X854"/>
<dbReference type="Pfam" id="PF02771">
    <property type="entry name" value="Acyl-CoA_dh_N"/>
    <property type="match status" value="1"/>
</dbReference>
<dbReference type="FunFam" id="1.10.540.10:FF:000002">
    <property type="entry name" value="Acyl-CoA dehydrogenase FadE19"/>
    <property type="match status" value="1"/>
</dbReference>
<dbReference type="Pfam" id="PF00441">
    <property type="entry name" value="Acyl-CoA_dh_1"/>
    <property type="match status" value="1"/>
</dbReference>
<evidence type="ECO:0000259" key="15">
    <source>
        <dbReference type="Pfam" id="PF00441"/>
    </source>
</evidence>
<reference evidence="19" key="1">
    <citation type="submission" date="2017-01" db="EMBL/GenBank/DDBJ databases">
        <title>Comparative genomics of anhydrobiosis in the tardigrade Hypsibius dujardini.</title>
        <authorList>
            <person name="Yoshida Y."/>
            <person name="Koutsovoulos G."/>
            <person name="Laetsch D."/>
            <person name="Stevens L."/>
            <person name="Kumar S."/>
            <person name="Horikawa D."/>
            <person name="Ishino K."/>
            <person name="Komine S."/>
            <person name="Tomita M."/>
            <person name="Blaxter M."/>
            <person name="Arakawa K."/>
        </authorList>
    </citation>
    <scope>NUCLEOTIDE SEQUENCE [LARGE SCALE GENOMIC DNA]</scope>
    <source>
        <strain evidence="19">Z151</strain>
    </source>
</reference>
<evidence type="ECO:0000256" key="6">
    <source>
        <dbReference type="ARBA" id="ARBA00022827"/>
    </source>
</evidence>
<evidence type="ECO:0000256" key="11">
    <source>
        <dbReference type="ARBA" id="ARBA00048499"/>
    </source>
</evidence>
<dbReference type="EC" id="1.3.8.1" evidence="4"/>
<dbReference type="InterPro" id="IPR006091">
    <property type="entry name" value="Acyl-CoA_Oxase/DH_mid-dom"/>
</dbReference>
<dbReference type="SUPFAM" id="SSF47203">
    <property type="entry name" value="Acyl-CoA dehydrogenase C-terminal domain-like"/>
    <property type="match status" value="1"/>
</dbReference>
<proteinExistence type="inferred from homology"/>
<evidence type="ECO:0000256" key="14">
    <source>
        <dbReference type="RuleBase" id="RU362125"/>
    </source>
</evidence>
<dbReference type="PANTHER" id="PTHR43884:SF12">
    <property type="entry name" value="ISOVALERYL-COA DEHYDROGENASE, MITOCHONDRIAL-RELATED"/>
    <property type="match status" value="1"/>
</dbReference>
<feature type="domain" description="Acyl-CoA dehydrogenase/oxidase C-terminal" evidence="15">
    <location>
        <begin position="261"/>
        <end position="409"/>
    </location>
</feature>
<dbReference type="GO" id="GO:0050660">
    <property type="term" value="F:flavin adenine dinucleotide binding"/>
    <property type="evidence" value="ECO:0007669"/>
    <property type="project" value="InterPro"/>
</dbReference>
<dbReference type="PANTHER" id="PTHR43884">
    <property type="entry name" value="ACYL-COA DEHYDROGENASE"/>
    <property type="match status" value="1"/>
</dbReference>
<keyword evidence="7 14" id="KW-0560">Oxidoreductase</keyword>
<comment type="caution">
    <text evidence="18">The sequence shown here is derived from an EMBL/GenBank/DDBJ whole genome shotgun (WGS) entry which is preliminary data.</text>
</comment>
<dbReference type="FunFam" id="1.20.140.10:FF:000004">
    <property type="entry name" value="Acyl-CoA dehydrogenase FadE25"/>
    <property type="match status" value="1"/>
</dbReference>
<dbReference type="SUPFAM" id="SSF56645">
    <property type="entry name" value="Acyl-CoA dehydrogenase NM domain-like"/>
    <property type="match status" value="1"/>
</dbReference>
<comment type="pathway">
    <text evidence="2">Lipid metabolism; mitochondrial fatty acid beta-oxidation.</text>
</comment>
<comment type="catalytic activity">
    <reaction evidence="11">
        <text>pentanoyl-CoA + oxidized [electron-transfer flavoprotein] + H(+) = (2E)-pentenoyl-CoA + reduced [electron-transfer flavoprotein]</text>
        <dbReference type="Rhea" id="RHEA:43456"/>
        <dbReference type="Rhea" id="RHEA-COMP:10685"/>
        <dbReference type="Rhea" id="RHEA-COMP:10686"/>
        <dbReference type="ChEBI" id="CHEBI:15378"/>
        <dbReference type="ChEBI" id="CHEBI:57389"/>
        <dbReference type="ChEBI" id="CHEBI:57692"/>
        <dbReference type="ChEBI" id="CHEBI:58307"/>
        <dbReference type="ChEBI" id="CHEBI:86160"/>
    </reaction>
    <physiologicalReaction direction="left-to-right" evidence="11">
        <dbReference type="Rhea" id="RHEA:43457"/>
    </physiologicalReaction>
</comment>
<evidence type="ECO:0000256" key="10">
    <source>
        <dbReference type="ARBA" id="ARBA00045387"/>
    </source>
</evidence>
<dbReference type="Gene3D" id="1.10.540.10">
    <property type="entry name" value="Acyl-CoA dehydrogenase/oxidase, N-terminal domain"/>
    <property type="match status" value="1"/>
</dbReference>
<dbReference type="GO" id="GO:0046359">
    <property type="term" value="P:butyrate catabolic process"/>
    <property type="evidence" value="ECO:0007669"/>
    <property type="project" value="TreeGrafter"/>
</dbReference>
<dbReference type="Pfam" id="PF02770">
    <property type="entry name" value="Acyl-CoA_dh_M"/>
    <property type="match status" value="1"/>
</dbReference>
<dbReference type="Proteomes" id="UP000192578">
    <property type="component" value="Unassembled WGS sequence"/>
</dbReference>
<evidence type="ECO:0000256" key="13">
    <source>
        <dbReference type="ARBA" id="ARBA00050758"/>
    </source>
</evidence>
<evidence type="ECO:0000256" key="5">
    <source>
        <dbReference type="ARBA" id="ARBA00022630"/>
    </source>
</evidence>
<feature type="domain" description="Acyl-CoA dehydrogenase/oxidase N-terminal" evidence="17">
    <location>
        <begin position="39"/>
        <end position="150"/>
    </location>
</feature>
<comment type="similarity">
    <text evidence="3 14">Belongs to the acyl-CoA dehydrogenase family.</text>
</comment>
<dbReference type="InterPro" id="IPR006089">
    <property type="entry name" value="Acyl-CoA_DH_CS"/>
</dbReference>
<keyword evidence="6 14" id="KW-0274">FAD</keyword>
<dbReference type="GO" id="GO:0033539">
    <property type="term" value="P:fatty acid beta-oxidation using acyl-CoA dehydrogenase"/>
    <property type="evidence" value="ECO:0007669"/>
    <property type="project" value="TreeGrafter"/>
</dbReference>
<dbReference type="InterPro" id="IPR037069">
    <property type="entry name" value="AcylCoA_DH/ox_N_sf"/>
</dbReference>
<comment type="function">
    <text evidence="10">Short-chain specific acyl-CoA dehydrogenase is one of the acyl-CoA dehydrogenases that catalyze the first step of mitochondrial fatty acid beta-oxidation, an aerobic process breaking down fatty acids into acetyl-CoA and allowing the production of energy from fats. The first step of fatty acid beta-oxidation consists in the removal of one hydrogen from C-2 and C-3 of the straight-chain fatty acyl-CoA thioester, resulting in the formation of trans-2-enoyl-CoA. Among the different mitochondrial acyl-CoA dehydrogenases, short-chain specific acyl-CoA dehydrogenase acts specifically on acyl-CoAs with saturated 4 to 6 carbons long primary chains.</text>
</comment>